<reference evidence="7" key="1">
    <citation type="submission" date="2021-02" db="EMBL/GenBank/DDBJ databases">
        <title>First Annotated Genome of the Yellow-green Alga Tribonema minus.</title>
        <authorList>
            <person name="Mahan K.M."/>
        </authorList>
    </citation>
    <scope>NUCLEOTIDE SEQUENCE</scope>
    <source>
        <strain evidence="7">UTEX B ZZ1240</strain>
    </source>
</reference>
<feature type="domain" description="Rubisco LSMT substrate-binding" evidence="6">
    <location>
        <begin position="318"/>
        <end position="445"/>
    </location>
</feature>
<protein>
    <recommendedName>
        <fullName evidence="6">Rubisco LSMT substrate-binding domain-containing protein</fullName>
    </recommendedName>
</protein>
<proteinExistence type="predicted"/>
<dbReference type="InterPro" id="IPR036464">
    <property type="entry name" value="Rubisco_LSMT_subst-bd_sf"/>
</dbReference>
<dbReference type="PANTHER" id="PTHR13271:SF151">
    <property type="entry name" value="SET DOMAIN-CONTAINING PROTEIN 4"/>
    <property type="match status" value="1"/>
</dbReference>
<keyword evidence="3" id="KW-0949">S-adenosyl-L-methionine</keyword>
<evidence type="ECO:0000259" key="6">
    <source>
        <dbReference type="Pfam" id="PF09273"/>
    </source>
</evidence>
<dbReference type="SUPFAM" id="SSF82199">
    <property type="entry name" value="SET domain"/>
    <property type="match status" value="2"/>
</dbReference>
<evidence type="ECO:0000256" key="1">
    <source>
        <dbReference type="ARBA" id="ARBA00022603"/>
    </source>
</evidence>
<accession>A0A835YN95</accession>
<dbReference type="CDD" id="cd10527">
    <property type="entry name" value="SET_LSMT"/>
    <property type="match status" value="2"/>
</dbReference>
<dbReference type="InterPro" id="IPR046341">
    <property type="entry name" value="SET_dom_sf"/>
</dbReference>
<sequence>MGRYAQLALLAVLVSYCSSCSGWLFNKKERRFLRWLKNNGAVLADGISIDKVEWGRGVLTSKPLKAKDTLLTLPEHLIISAQAIVSSDRLTEEEIDVFKGLRYDGAIITTFLVREKALGKASFWHPYLDLLPDAIPRPANWSADELELLEDAAIQIDAMSDQQRLQQAHAVSLPALDRLLQALPASLRKRAAPVMHSFETYAWADGIVQSRALTFQGQRRLIPFSDFLNYAPHHQARPYSNGAFFLEHHLLFWQGSAMTATVLVDRDTPAGSQVFEDYGDNPNVIYLLYHGFVPAQRNPFDCVSMELRRPTAHASDNRNLEQLRHQLLNKLRLSSSPTLCVTADAASWANARVWHALAVVSMDEAQVRACRATLDGRSCAGLGSFFSEAERSAVVAAAVERRLSEYSTSLQEDERMLAKRKRASEGGRLSANALTAVAYRRWQKVLLQDITTTLSRSRESIDGSAASDSASSAAAQEAQETAAAAAADAASTAPPDIAVDASSSDAGGDGRSELQARVDAFNAWVQEAVGCGVNKLRVQVIDGYRIGAVATEPIAAEEVYLTVPLSAVMNAATAAAHPVLGPVIASLQEQPQWSDPDALMLQLMHERFVAREASAFWPYLALLPTLEEYSVPLTYSDAEVELLRGSDMHAAVVRYRAEVHAAFDRLYGAGGLAAAPETAFVTRERYLWAEAVTSSRAIWWNHKRNMVPLLDAVNCGQGPPGSRPHATRLDESGRFAVTAAAWAFDAGEQVLENYGQPNHIYLQYHGFVIKDNRMDCVRVLDFSPPPDASRETIMRVRRIFSRTPNACVNPYSVPMEFAGWLRIMAGLPYPPRGGISWGSVLDAAGLQAVVDWAQARIGKYDMAVFQSSAAAQTSNGRVVREFIESEVDLLMGMVARFGKMLEARRAEEAKRLEAEARLQAAHSEGGTPGATGMGAGAVAA</sequence>
<keyword evidence="1" id="KW-0489">Methyltransferase</keyword>
<dbReference type="SUPFAM" id="SSF81822">
    <property type="entry name" value="RuBisCo LSMT C-terminal, substrate-binding domain"/>
    <property type="match status" value="1"/>
</dbReference>
<dbReference type="Proteomes" id="UP000664859">
    <property type="component" value="Unassembled WGS sequence"/>
</dbReference>
<evidence type="ECO:0000256" key="3">
    <source>
        <dbReference type="ARBA" id="ARBA00022691"/>
    </source>
</evidence>
<keyword evidence="8" id="KW-1185">Reference proteome</keyword>
<feature type="region of interest" description="Disordered" evidence="4">
    <location>
        <begin position="917"/>
        <end position="940"/>
    </location>
</feature>
<keyword evidence="5" id="KW-0732">Signal</keyword>
<evidence type="ECO:0000256" key="2">
    <source>
        <dbReference type="ARBA" id="ARBA00022679"/>
    </source>
</evidence>
<dbReference type="Gene3D" id="3.90.1420.10">
    <property type="entry name" value="Rubisco LSMT, substrate-binding domain"/>
    <property type="match status" value="1"/>
</dbReference>
<feature type="chain" id="PRO_5032431483" description="Rubisco LSMT substrate-binding domain-containing protein" evidence="5">
    <location>
        <begin position="23"/>
        <end position="940"/>
    </location>
</feature>
<keyword evidence="2" id="KW-0808">Transferase</keyword>
<organism evidence="7 8">
    <name type="scientific">Tribonema minus</name>
    <dbReference type="NCBI Taxonomy" id="303371"/>
    <lineage>
        <taxon>Eukaryota</taxon>
        <taxon>Sar</taxon>
        <taxon>Stramenopiles</taxon>
        <taxon>Ochrophyta</taxon>
        <taxon>PX clade</taxon>
        <taxon>Xanthophyceae</taxon>
        <taxon>Tribonematales</taxon>
        <taxon>Tribonemataceae</taxon>
        <taxon>Tribonema</taxon>
    </lineage>
</organism>
<dbReference type="Gene3D" id="3.90.1410.10">
    <property type="entry name" value="set domain protein methyltransferase, domain 1"/>
    <property type="match status" value="2"/>
</dbReference>
<comment type="caution">
    <text evidence="7">The sequence shown here is derived from an EMBL/GenBank/DDBJ whole genome shotgun (WGS) entry which is preliminary data.</text>
</comment>
<feature type="compositionally biased region" description="Gly residues" evidence="4">
    <location>
        <begin position="926"/>
        <end position="940"/>
    </location>
</feature>
<feature type="signal peptide" evidence="5">
    <location>
        <begin position="1"/>
        <end position="22"/>
    </location>
</feature>
<dbReference type="GO" id="GO:0016279">
    <property type="term" value="F:protein-lysine N-methyltransferase activity"/>
    <property type="evidence" value="ECO:0007669"/>
    <property type="project" value="TreeGrafter"/>
</dbReference>
<evidence type="ECO:0000256" key="5">
    <source>
        <dbReference type="SAM" id="SignalP"/>
    </source>
</evidence>
<dbReference type="EMBL" id="JAFCMP010000531">
    <property type="protein sequence ID" value="KAG5176902.1"/>
    <property type="molecule type" value="Genomic_DNA"/>
</dbReference>
<dbReference type="Pfam" id="PF09273">
    <property type="entry name" value="Rubis-subs-bind"/>
    <property type="match status" value="1"/>
</dbReference>
<dbReference type="OrthoDB" id="441812at2759"/>
<feature type="compositionally biased region" description="Low complexity" evidence="4">
    <location>
        <begin position="464"/>
        <end position="478"/>
    </location>
</feature>
<feature type="region of interest" description="Disordered" evidence="4">
    <location>
        <begin position="458"/>
        <end position="478"/>
    </location>
</feature>
<dbReference type="InterPro" id="IPR015353">
    <property type="entry name" value="Rubisco_LSMT_subst-bd"/>
</dbReference>
<evidence type="ECO:0000313" key="7">
    <source>
        <dbReference type="EMBL" id="KAG5176902.1"/>
    </source>
</evidence>
<dbReference type="PANTHER" id="PTHR13271">
    <property type="entry name" value="UNCHARACTERIZED PUTATIVE METHYLTRANSFERASE"/>
    <property type="match status" value="1"/>
</dbReference>
<evidence type="ECO:0000313" key="8">
    <source>
        <dbReference type="Proteomes" id="UP000664859"/>
    </source>
</evidence>
<dbReference type="InterPro" id="IPR050600">
    <property type="entry name" value="SETD3_SETD6_MTase"/>
</dbReference>
<name>A0A835YN95_9STRA</name>
<dbReference type="GO" id="GO:0032259">
    <property type="term" value="P:methylation"/>
    <property type="evidence" value="ECO:0007669"/>
    <property type="project" value="UniProtKB-KW"/>
</dbReference>
<dbReference type="AlphaFoldDB" id="A0A835YN95"/>
<evidence type="ECO:0000256" key="4">
    <source>
        <dbReference type="SAM" id="MobiDB-lite"/>
    </source>
</evidence>
<gene>
    <name evidence="7" type="ORF">JKP88DRAFT_202661</name>
</gene>